<accession>A0A1B1AN52</accession>
<dbReference type="InterPro" id="IPR051162">
    <property type="entry name" value="T4SS_component"/>
</dbReference>
<proteinExistence type="predicted"/>
<evidence type="ECO:0000256" key="1">
    <source>
        <dbReference type="SAM" id="MobiDB-lite"/>
    </source>
</evidence>
<dbReference type="AlphaFoldDB" id="A0A1B1AN52"/>
<dbReference type="FunCoup" id="A0A1B1AN52">
    <property type="interactions" value="5"/>
</dbReference>
<dbReference type="STRING" id="1759059.ATE48_08525"/>
<dbReference type="CDD" id="cd01127">
    <property type="entry name" value="TrwB_TraG_TraD_VirD4"/>
    <property type="match status" value="1"/>
</dbReference>
<dbReference type="KEGG" id="cbot:ATE48_08525"/>
<reference evidence="3 4" key="1">
    <citation type="submission" date="2015-11" db="EMBL/GenBank/DDBJ databases">
        <title>Whole-Genome Sequence of Candidatus Oderbacter manganicum from the National Park Lower Oder Valley, Germany.</title>
        <authorList>
            <person name="Braun B."/>
            <person name="Liere K."/>
            <person name="Szewzyk U."/>
        </authorList>
    </citation>
    <scope>NUCLEOTIDE SEQUENCE [LARGE SCALE GENOMIC DNA]</scope>
    <source>
        <strain evidence="3 4">OTSz_A_272</strain>
    </source>
</reference>
<dbReference type="Gene3D" id="3.40.50.300">
    <property type="entry name" value="P-loop containing nucleotide triphosphate hydrolases"/>
    <property type="match status" value="2"/>
</dbReference>
<feature type="domain" description="Helicase HerA-like C-terminal" evidence="2">
    <location>
        <begin position="15"/>
        <end position="511"/>
    </location>
</feature>
<dbReference type="PANTHER" id="PTHR30121:SF6">
    <property type="entry name" value="SLR6007 PROTEIN"/>
    <property type="match status" value="1"/>
</dbReference>
<sequence length="511" mass="55745">MAESIEIGLAPEGVQSLALKRANRHGLIAGATGTGKTVTLQVLAEAFAREGVNVFAADIKGDLSGCAAVSDPPPAWASARATEINMPLTPEAQPVVFWDVYGELGHPVRTTVTEMGPVLMGRVLEATDAQEGALTIAFRLADDWLNEGKNEGLLLDLNDLRALLTYLSENSEDIGKKYGLVTPQSIAALQRKVLQLEMDGADRFFGEPAFKLEELTRVRPDGKGTINVLASERLVQSPRLYSAFLLWLMSELWEELPEVGDMDKPKLVFFFDEAHLLFRDASKDLINKVEQVVRLIRSKGVGVYFVTQSPSDIPETVLAQLGNRFQHALRAYTPTDQKAVRAAAQSFRANANVDVAKEIQELNVGEALVSTLDVKGAPTPVARTKVRPPNSQVGPILPAQREALMKANTAGRAYEKSVDRVSAHEILSKRAAQLAEAEAREEEREAREKEATKASRSRSGSGGATRSRSTRSSSRTTPLERQSGRVASGVFNTIVREVMRGILGTPSRRRR</sequence>
<dbReference type="GO" id="GO:0005524">
    <property type="term" value="F:ATP binding"/>
    <property type="evidence" value="ECO:0007669"/>
    <property type="project" value="UniProtKB-KW"/>
</dbReference>
<dbReference type="SUPFAM" id="SSF52540">
    <property type="entry name" value="P-loop containing nucleoside triphosphate hydrolases"/>
    <property type="match status" value="1"/>
</dbReference>
<dbReference type="EMBL" id="CP013244">
    <property type="protein sequence ID" value="ANP47999.1"/>
    <property type="molecule type" value="Genomic_DNA"/>
</dbReference>
<dbReference type="OrthoDB" id="9758751at2"/>
<feature type="compositionally biased region" description="Basic and acidic residues" evidence="1">
    <location>
        <begin position="437"/>
        <end position="453"/>
    </location>
</feature>
<keyword evidence="3" id="KW-0067">ATP-binding</keyword>
<dbReference type="InParanoid" id="A0A1B1AN52"/>
<evidence type="ECO:0000313" key="3">
    <source>
        <dbReference type="EMBL" id="ANP47999.1"/>
    </source>
</evidence>
<gene>
    <name evidence="3" type="ORF">ATE48_08525</name>
</gene>
<feature type="region of interest" description="Disordered" evidence="1">
    <location>
        <begin position="437"/>
        <end position="485"/>
    </location>
</feature>
<keyword evidence="3" id="KW-0547">Nucleotide-binding</keyword>
<dbReference type="Proteomes" id="UP000092498">
    <property type="component" value="Chromosome"/>
</dbReference>
<protein>
    <submittedName>
        <fullName evidence="3">ATP-binding protein</fullName>
    </submittedName>
</protein>
<evidence type="ECO:0000313" key="4">
    <source>
        <dbReference type="Proteomes" id="UP000092498"/>
    </source>
</evidence>
<dbReference type="PANTHER" id="PTHR30121">
    <property type="entry name" value="UNCHARACTERIZED PROTEIN YJGR-RELATED"/>
    <property type="match status" value="1"/>
</dbReference>
<organism evidence="3 4">
    <name type="scientific">Candidatus Viadribacter manganicus</name>
    <dbReference type="NCBI Taxonomy" id="1759059"/>
    <lineage>
        <taxon>Bacteria</taxon>
        <taxon>Pseudomonadati</taxon>
        <taxon>Pseudomonadota</taxon>
        <taxon>Alphaproteobacteria</taxon>
        <taxon>Hyphomonadales</taxon>
        <taxon>Hyphomonadaceae</taxon>
        <taxon>Candidatus Viadribacter</taxon>
    </lineage>
</organism>
<dbReference type="InterPro" id="IPR033186">
    <property type="entry name" value="HerA_C"/>
</dbReference>
<keyword evidence="4" id="KW-1185">Reference proteome</keyword>
<evidence type="ECO:0000259" key="2">
    <source>
        <dbReference type="Pfam" id="PF05872"/>
    </source>
</evidence>
<name>A0A1B1AN52_9PROT</name>
<dbReference type="InterPro" id="IPR027417">
    <property type="entry name" value="P-loop_NTPase"/>
</dbReference>
<dbReference type="RefSeq" id="WP_066774737.1">
    <property type="nucleotide sequence ID" value="NZ_CP013244.1"/>
</dbReference>
<dbReference type="Pfam" id="PF05872">
    <property type="entry name" value="HerA_C"/>
    <property type="match status" value="1"/>
</dbReference>
<feature type="compositionally biased region" description="Low complexity" evidence="1">
    <location>
        <begin position="464"/>
        <end position="477"/>
    </location>
</feature>